<gene>
    <name evidence="1" type="ORF">OPT61_g5329</name>
</gene>
<protein>
    <submittedName>
        <fullName evidence="1">Uncharacterized protein</fullName>
    </submittedName>
</protein>
<evidence type="ECO:0000313" key="2">
    <source>
        <dbReference type="Proteomes" id="UP001153331"/>
    </source>
</evidence>
<sequence>MAPVLRKSTKDKTRASADAADEIIIIYRKPTPRNKRFLRTKGLVNFRKSKRLQNITYANANSPLLRLPAEIRNTIFEIATYEYEKIGLYFNRKGNYSRSGYSTRVQKSMSKHAAFTLPQVCRQIYAETATLIYRVNTFSFATHRGLKKWISKRLPAELEAVEHLELLEGDADERKDVLQQLIEAECPNVRSLTQDQNAANEYRRYVNPGWDCDSGNISTDDEETQARIEAMINAEMKGLFRGCKTWRRGHSRNQGEGYNA</sequence>
<comment type="caution">
    <text evidence="1">The sequence shown here is derived from an EMBL/GenBank/DDBJ whole genome shotgun (WGS) entry which is preliminary data.</text>
</comment>
<organism evidence="1 2">
    <name type="scientific">Boeremia exigua</name>
    <dbReference type="NCBI Taxonomy" id="749465"/>
    <lineage>
        <taxon>Eukaryota</taxon>
        <taxon>Fungi</taxon>
        <taxon>Dikarya</taxon>
        <taxon>Ascomycota</taxon>
        <taxon>Pezizomycotina</taxon>
        <taxon>Dothideomycetes</taxon>
        <taxon>Pleosporomycetidae</taxon>
        <taxon>Pleosporales</taxon>
        <taxon>Pleosporineae</taxon>
        <taxon>Didymellaceae</taxon>
        <taxon>Boeremia</taxon>
    </lineage>
</organism>
<dbReference type="EMBL" id="JAPHNI010000338">
    <property type="protein sequence ID" value="KAJ8112266.1"/>
    <property type="molecule type" value="Genomic_DNA"/>
</dbReference>
<dbReference type="Proteomes" id="UP001153331">
    <property type="component" value="Unassembled WGS sequence"/>
</dbReference>
<keyword evidence="2" id="KW-1185">Reference proteome</keyword>
<reference evidence="1" key="1">
    <citation type="submission" date="2022-11" db="EMBL/GenBank/DDBJ databases">
        <title>Genome Sequence of Boeremia exigua.</title>
        <authorList>
            <person name="Buettner E."/>
        </authorList>
    </citation>
    <scope>NUCLEOTIDE SEQUENCE</scope>
    <source>
        <strain evidence="1">CU02</strain>
    </source>
</reference>
<proteinExistence type="predicted"/>
<evidence type="ECO:0000313" key="1">
    <source>
        <dbReference type="EMBL" id="KAJ8112266.1"/>
    </source>
</evidence>
<accession>A0ACC2IAV9</accession>
<name>A0ACC2IAV9_9PLEO</name>